<gene>
    <name evidence="2" type="ORF">NRK68_26195</name>
</gene>
<dbReference type="PANTHER" id="PTHR35010:SF2">
    <property type="entry name" value="BLL4672 PROTEIN"/>
    <property type="match status" value="1"/>
</dbReference>
<dbReference type="SMART" id="SM00530">
    <property type="entry name" value="HTH_XRE"/>
    <property type="match status" value="1"/>
</dbReference>
<evidence type="ECO:0000313" key="3">
    <source>
        <dbReference type="Proteomes" id="UP001057738"/>
    </source>
</evidence>
<dbReference type="Proteomes" id="UP001057738">
    <property type="component" value="Chromosome"/>
</dbReference>
<keyword evidence="3" id="KW-1185">Reference proteome</keyword>
<dbReference type="PROSITE" id="PS50943">
    <property type="entry name" value="HTH_CROC1"/>
    <property type="match status" value="1"/>
</dbReference>
<dbReference type="RefSeq" id="WP_257856925.1">
    <property type="nucleotide sequence ID" value="NZ_CP102514.1"/>
</dbReference>
<evidence type="ECO:0000259" key="1">
    <source>
        <dbReference type="PROSITE" id="PS50943"/>
    </source>
</evidence>
<organism evidence="2 3">
    <name type="scientific">Streptomyces yangpuensis</name>
    <dbReference type="NCBI Taxonomy" id="1648182"/>
    <lineage>
        <taxon>Bacteria</taxon>
        <taxon>Bacillati</taxon>
        <taxon>Actinomycetota</taxon>
        <taxon>Actinomycetes</taxon>
        <taxon>Kitasatosporales</taxon>
        <taxon>Streptomycetaceae</taxon>
        <taxon>Streptomyces</taxon>
    </lineage>
</organism>
<dbReference type="InterPro" id="IPR041413">
    <property type="entry name" value="MLTR_LBD"/>
</dbReference>
<dbReference type="PANTHER" id="PTHR35010">
    <property type="entry name" value="BLL4672 PROTEIN-RELATED"/>
    <property type="match status" value="1"/>
</dbReference>
<dbReference type="InterPro" id="IPR010982">
    <property type="entry name" value="Lambda_DNA-bd_dom_sf"/>
</dbReference>
<dbReference type="EMBL" id="CP102514">
    <property type="protein sequence ID" value="UUY50404.1"/>
    <property type="molecule type" value="Genomic_DNA"/>
</dbReference>
<dbReference type="SUPFAM" id="SSF47413">
    <property type="entry name" value="lambda repressor-like DNA-binding domains"/>
    <property type="match status" value="1"/>
</dbReference>
<feature type="domain" description="HTH cro/C1-type" evidence="1">
    <location>
        <begin position="38"/>
        <end position="89"/>
    </location>
</feature>
<dbReference type="Gene3D" id="3.30.450.180">
    <property type="match status" value="1"/>
</dbReference>
<dbReference type="CDD" id="cd00093">
    <property type="entry name" value="HTH_XRE"/>
    <property type="match status" value="1"/>
</dbReference>
<dbReference type="GeneID" id="95577013"/>
<dbReference type="Pfam" id="PF17765">
    <property type="entry name" value="MLTR_LBD"/>
    <property type="match status" value="1"/>
</dbReference>
<accession>A0ABY5Q288</accession>
<protein>
    <submittedName>
        <fullName evidence="2">Helix-turn-helix transcriptional regulator</fullName>
    </submittedName>
</protein>
<evidence type="ECO:0000313" key="2">
    <source>
        <dbReference type="EMBL" id="UUY50404.1"/>
    </source>
</evidence>
<reference evidence="2" key="1">
    <citation type="submission" date="2022-08" db="EMBL/GenBank/DDBJ databases">
        <authorList>
            <person name="Tian L."/>
        </authorList>
    </citation>
    <scope>NUCLEOTIDE SEQUENCE</scope>
    <source>
        <strain evidence="2">CM253</strain>
    </source>
</reference>
<sequence length="291" mass="31306">MTMTTAVTASDRALGEFLRARRAALRPQDVGIASHGVRRVAGLRREEVAVLADMNVDYYARLEQGRERHPSAQVLEALARALRLRPDAQAHLHRLAGSAPVDRPADRPATELVGPALRGLLDGFPDRPAFVVSTALDILAANACARALHAPFSPADNLARMVFLDPAGRRFYTDWASTSRATAGHLREACGIAPDDPRLRDLVRTLTTRSPDFARLWTTHDVLAKTQDAKHLHHPVAGPLTLTYQSFDVRAAPGQQLIVYQAAPGGPGARALSLLGGTAPGAEPSRTGPWA</sequence>
<name>A0ABY5Q288_9ACTN</name>
<dbReference type="Gene3D" id="1.10.260.40">
    <property type="entry name" value="lambda repressor-like DNA-binding domains"/>
    <property type="match status" value="1"/>
</dbReference>
<dbReference type="InterPro" id="IPR001387">
    <property type="entry name" value="Cro/C1-type_HTH"/>
</dbReference>
<dbReference type="Pfam" id="PF13560">
    <property type="entry name" value="HTH_31"/>
    <property type="match status" value="1"/>
</dbReference>
<proteinExistence type="predicted"/>